<dbReference type="InterPro" id="IPR010662">
    <property type="entry name" value="RBBP9/YdeN"/>
</dbReference>
<dbReference type="SUPFAM" id="SSF53474">
    <property type="entry name" value="alpha/beta-Hydrolases"/>
    <property type="match status" value="1"/>
</dbReference>
<dbReference type="RefSeq" id="WP_340368534.1">
    <property type="nucleotide sequence ID" value="NZ_JBBKZV010000086.1"/>
</dbReference>
<sequence length="194" mass="20655">MTTAATMPTVLIVPGLRDHVDAHWQTLLAADLKAQGRQVRTVPPMGRADLDCATKVAAIEREAQAIEGPLILVAHSGGCVMVAHWARQSRRAVHGALMAAPPDFEEAMPEGYPTLEELRAGGWLPVPRDTLPFPSIVAASRNDPLARNYERIAALAGNWGSSLVDLGAVGHLNPASGFGKWAQAETFIANLAAR</sequence>
<keyword evidence="1" id="KW-0378">Hydrolase</keyword>
<proteinExistence type="predicted"/>
<comment type="caution">
    <text evidence="1">The sequence shown here is derived from an EMBL/GenBank/DDBJ whole genome shotgun (WGS) entry which is preliminary data.</text>
</comment>
<organism evidence="1 2">
    <name type="scientific">Variovorax humicola</name>
    <dbReference type="NCBI Taxonomy" id="1769758"/>
    <lineage>
        <taxon>Bacteria</taxon>
        <taxon>Pseudomonadati</taxon>
        <taxon>Pseudomonadota</taxon>
        <taxon>Betaproteobacteria</taxon>
        <taxon>Burkholderiales</taxon>
        <taxon>Comamonadaceae</taxon>
        <taxon>Variovorax</taxon>
    </lineage>
</organism>
<accession>A0ABU8WC26</accession>
<dbReference type="Proteomes" id="UP001363010">
    <property type="component" value="Unassembled WGS sequence"/>
</dbReference>
<gene>
    <name evidence="1" type="ORF">WKW80_37035</name>
</gene>
<dbReference type="EMBL" id="JBBKZV010000086">
    <property type="protein sequence ID" value="MEJ8827520.1"/>
    <property type="molecule type" value="Genomic_DNA"/>
</dbReference>
<dbReference type="GO" id="GO:0016787">
    <property type="term" value="F:hydrolase activity"/>
    <property type="evidence" value="ECO:0007669"/>
    <property type="project" value="UniProtKB-KW"/>
</dbReference>
<name>A0ABU8WC26_9BURK</name>
<keyword evidence="2" id="KW-1185">Reference proteome</keyword>
<reference evidence="1 2" key="1">
    <citation type="submission" date="2024-03" db="EMBL/GenBank/DDBJ databases">
        <title>Novel species of the genus Variovorax.</title>
        <authorList>
            <person name="Liu Q."/>
            <person name="Xin Y.-H."/>
        </authorList>
    </citation>
    <scope>NUCLEOTIDE SEQUENCE [LARGE SCALE GENOMIC DNA]</scope>
    <source>
        <strain evidence="1 2">KACC 18501</strain>
    </source>
</reference>
<evidence type="ECO:0000313" key="2">
    <source>
        <dbReference type="Proteomes" id="UP001363010"/>
    </source>
</evidence>
<protein>
    <submittedName>
        <fullName evidence="1">Alpha/beta hydrolase</fullName>
    </submittedName>
</protein>
<dbReference type="InterPro" id="IPR029058">
    <property type="entry name" value="AB_hydrolase_fold"/>
</dbReference>
<dbReference type="Pfam" id="PF06821">
    <property type="entry name" value="Ser_hydrolase"/>
    <property type="match status" value="1"/>
</dbReference>
<dbReference type="Gene3D" id="3.40.50.1820">
    <property type="entry name" value="alpha/beta hydrolase"/>
    <property type="match status" value="1"/>
</dbReference>
<evidence type="ECO:0000313" key="1">
    <source>
        <dbReference type="EMBL" id="MEJ8827520.1"/>
    </source>
</evidence>